<dbReference type="Gene3D" id="3.30.465.10">
    <property type="match status" value="1"/>
</dbReference>
<feature type="domain" description="FAD-binding PCMH-type" evidence="5">
    <location>
        <begin position="32"/>
        <end position="211"/>
    </location>
</feature>
<dbReference type="Proteomes" id="UP001501285">
    <property type="component" value="Unassembled WGS sequence"/>
</dbReference>
<dbReference type="InterPro" id="IPR004113">
    <property type="entry name" value="FAD-bd_oxidored_4_C"/>
</dbReference>
<evidence type="ECO:0000313" key="7">
    <source>
        <dbReference type="Proteomes" id="UP001501285"/>
    </source>
</evidence>
<evidence type="ECO:0000256" key="3">
    <source>
        <dbReference type="ARBA" id="ARBA00022827"/>
    </source>
</evidence>
<comment type="cofactor">
    <cofactor evidence="1">
        <name>FAD</name>
        <dbReference type="ChEBI" id="CHEBI:57692"/>
    </cofactor>
</comment>
<dbReference type="InterPro" id="IPR016164">
    <property type="entry name" value="FAD-linked_Oxase-like_C"/>
</dbReference>
<dbReference type="InterPro" id="IPR016166">
    <property type="entry name" value="FAD-bd_PCMH"/>
</dbReference>
<dbReference type="Gene3D" id="3.30.70.2740">
    <property type="match status" value="1"/>
</dbReference>
<keyword evidence="3" id="KW-0274">FAD</keyword>
<reference evidence="6 7" key="1">
    <citation type="journal article" date="2019" name="Int. J. Syst. Evol. Microbiol.">
        <title>The Global Catalogue of Microorganisms (GCM) 10K type strain sequencing project: providing services to taxonomists for standard genome sequencing and annotation.</title>
        <authorList>
            <consortium name="The Broad Institute Genomics Platform"/>
            <consortium name="The Broad Institute Genome Sequencing Center for Infectious Disease"/>
            <person name="Wu L."/>
            <person name="Ma J."/>
        </authorList>
    </citation>
    <scope>NUCLEOTIDE SEQUENCE [LARGE SCALE GENOMIC DNA]</scope>
    <source>
        <strain evidence="6 7">JCM 14283</strain>
    </source>
</reference>
<gene>
    <name evidence="6" type="ORF">GCM10009740_29750</name>
</gene>
<dbReference type="InterPro" id="IPR006094">
    <property type="entry name" value="Oxid_FAD_bind_N"/>
</dbReference>
<sequence>MPTLPQRVVPRAVADPDVRLSYAVDASVTRTASPTDFEVVRARDVDDVVAVLEHAQATRTPVVPQGARTSRAGGARASEGCIVLNVEALDAIHDVDELEGYAVVGPGVVNADLKRAAASAGLFYGPDPASWETCTIGGNVATNAGGLCCVKYGVTSDWVKALQVALPGGELMRTGHRTAKGVAGYDLTGLFVGSEGTLGVVTEAVLRLEPAPDAALTALAVFDSLDAAVAGIVALRRDAHRPCLLEIIDRSSVLAIQSFGDFGFPDDCAAVLLVQSDRPGHVAEDVARYAALLASAGAVDVAVADDAQESEALLAGRRVMSTAFEAMGARLAEDVCVPIGRLADFVRGVEAIAERRSVLIPVSGHAGDGNLHPSIVHDPSDADSVDRAWQAFGDVMELGLSVGGTITGEHGVGSVKLPWLGLELGPAELARQRRLKAVFDPLEIMNPGKVFAVEA</sequence>
<dbReference type="RefSeq" id="WP_343992703.1">
    <property type="nucleotide sequence ID" value="NZ_BAAANB010000021.1"/>
</dbReference>
<keyword evidence="4" id="KW-0560">Oxidoreductase</keyword>
<dbReference type="InterPro" id="IPR036318">
    <property type="entry name" value="FAD-bd_PCMH-like_sf"/>
</dbReference>
<evidence type="ECO:0000259" key="5">
    <source>
        <dbReference type="PROSITE" id="PS51387"/>
    </source>
</evidence>
<comment type="caution">
    <text evidence="6">The sequence shown here is derived from an EMBL/GenBank/DDBJ whole genome shotgun (WGS) entry which is preliminary data.</text>
</comment>
<evidence type="ECO:0000256" key="2">
    <source>
        <dbReference type="ARBA" id="ARBA00022630"/>
    </source>
</evidence>
<dbReference type="EMBL" id="BAAANB010000021">
    <property type="protein sequence ID" value="GAA2036501.1"/>
    <property type="molecule type" value="Genomic_DNA"/>
</dbReference>
<keyword evidence="7" id="KW-1185">Reference proteome</keyword>
<protein>
    <submittedName>
        <fullName evidence="6">FAD-linked oxidase C-terminal domain-containing protein</fullName>
    </submittedName>
</protein>
<proteinExistence type="predicted"/>
<accession>A0ABN2UMQ8</accession>
<organism evidence="6 7">
    <name type="scientific">Terrabacter terrae</name>
    <dbReference type="NCBI Taxonomy" id="318434"/>
    <lineage>
        <taxon>Bacteria</taxon>
        <taxon>Bacillati</taxon>
        <taxon>Actinomycetota</taxon>
        <taxon>Actinomycetes</taxon>
        <taxon>Micrococcales</taxon>
        <taxon>Intrasporangiaceae</taxon>
        <taxon>Terrabacter</taxon>
    </lineage>
</organism>
<dbReference type="Pfam" id="PF02913">
    <property type="entry name" value="FAD-oxidase_C"/>
    <property type="match status" value="1"/>
</dbReference>
<dbReference type="InterPro" id="IPR016171">
    <property type="entry name" value="Vanillyl_alc_oxidase_C-sub2"/>
</dbReference>
<dbReference type="Pfam" id="PF01565">
    <property type="entry name" value="FAD_binding_4"/>
    <property type="match status" value="1"/>
</dbReference>
<dbReference type="Gene3D" id="1.10.45.10">
    <property type="entry name" value="Vanillyl-alcohol Oxidase, Chain A, domain 4"/>
    <property type="match status" value="1"/>
</dbReference>
<dbReference type="PANTHER" id="PTHR42934:SF2">
    <property type="entry name" value="GLYCOLATE OXIDASE SUBUNIT GLCD"/>
    <property type="match status" value="1"/>
</dbReference>
<evidence type="ECO:0000256" key="4">
    <source>
        <dbReference type="ARBA" id="ARBA00023002"/>
    </source>
</evidence>
<dbReference type="InterPro" id="IPR051914">
    <property type="entry name" value="FAD-linked_OxidoTrans_Type4"/>
</dbReference>
<name>A0ABN2UMQ8_9MICO</name>
<dbReference type="InterPro" id="IPR016169">
    <property type="entry name" value="FAD-bd_PCMH_sub2"/>
</dbReference>
<dbReference type="PROSITE" id="PS51387">
    <property type="entry name" value="FAD_PCMH"/>
    <property type="match status" value="1"/>
</dbReference>
<dbReference type="PANTHER" id="PTHR42934">
    <property type="entry name" value="GLYCOLATE OXIDASE SUBUNIT GLCD"/>
    <property type="match status" value="1"/>
</dbReference>
<evidence type="ECO:0000256" key="1">
    <source>
        <dbReference type="ARBA" id="ARBA00001974"/>
    </source>
</evidence>
<dbReference type="SUPFAM" id="SSF55103">
    <property type="entry name" value="FAD-linked oxidases, C-terminal domain"/>
    <property type="match status" value="1"/>
</dbReference>
<keyword evidence="2" id="KW-0285">Flavoprotein</keyword>
<evidence type="ECO:0000313" key="6">
    <source>
        <dbReference type="EMBL" id="GAA2036501.1"/>
    </source>
</evidence>
<dbReference type="SUPFAM" id="SSF56176">
    <property type="entry name" value="FAD-binding/transporter-associated domain-like"/>
    <property type="match status" value="1"/>
</dbReference>